<feature type="chain" id="PRO_5024818436" description="Lipoprotein" evidence="1">
    <location>
        <begin position="21"/>
        <end position="122"/>
    </location>
</feature>
<keyword evidence="1" id="KW-0732">Signal</keyword>
<proteinExistence type="predicted"/>
<protein>
    <recommendedName>
        <fullName evidence="4">Lipoprotein</fullName>
    </recommendedName>
</protein>
<name>A0A653IHZ5_9BACL</name>
<accession>A0A653IHZ5</accession>
<dbReference type="Proteomes" id="UP000439752">
    <property type="component" value="Unassembled WGS sequence"/>
</dbReference>
<evidence type="ECO:0000313" key="3">
    <source>
        <dbReference type="Proteomes" id="UP000439752"/>
    </source>
</evidence>
<gene>
    <name evidence="2" type="ORF">EXIGUO9Y_60025</name>
</gene>
<reference evidence="2 3" key="1">
    <citation type="submission" date="2019-10" db="EMBL/GenBank/DDBJ databases">
        <authorList>
            <person name="Karimi E."/>
        </authorList>
    </citation>
    <scope>NUCLEOTIDE SEQUENCE [LARGE SCALE GENOMIC DNA]</scope>
    <source>
        <strain evidence="2">Exiguobacterium sp. 9Y</strain>
    </source>
</reference>
<feature type="signal peptide" evidence="1">
    <location>
        <begin position="1"/>
        <end position="20"/>
    </location>
</feature>
<evidence type="ECO:0008006" key="4">
    <source>
        <dbReference type="Google" id="ProtNLM"/>
    </source>
</evidence>
<evidence type="ECO:0000313" key="2">
    <source>
        <dbReference type="EMBL" id="VWX38654.1"/>
    </source>
</evidence>
<dbReference type="RefSeq" id="WP_159172520.1">
    <property type="nucleotide sequence ID" value="NZ_LR732308.1"/>
</dbReference>
<evidence type="ECO:0000256" key="1">
    <source>
        <dbReference type="SAM" id="SignalP"/>
    </source>
</evidence>
<dbReference type="AlphaFoldDB" id="A0A653IHZ5"/>
<sequence>MKRILSLALVVSLIPLSGCSDDTTRVSTTDTIAAEARQNKDADLIRINDRVYQLSDAPVTLTQADVKSFATVTKQLTANEPLAEGMATDWPAGTKLYRGDTTGVIYISEKNQTYMYEAIPEG</sequence>
<dbReference type="EMBL" id="CABWKQ010000056">
    <property type="protein sequence ID" value="VWX38654.1"/>
    <property type="molecule type" value="Genomic_DNA"/>
</dbReference>
<keyword evidence="3" id="KW-1185">Reference proteome</keyword>
<organism evidence="2 3">
    <name type="scientific">Exiguobacterium oxidotolerans</name>
    <dbReference type="NCBI Taxonomy" id="223958"/>
    <lineage>
        <taxon>Bacteria</taxon>
        <taxon>Bacillati</taxon>
        <taxon>Bacillota</taxon>
        <taxon>Bacilli</taxon>
        <taxon>Bacillales</taxon>
        <taxon>Bacillales Family XII. Incertae Sedis</taxon>
        <taxon>Exiguobacterium</taxon>
    </lineage>
</organism>